<evidence type="ECO:0000256" key="12">
    <source>
        <dbReference type="ARBA" id="ARBA00022989"/>
    </source>
</evidence>
<feature type="transmembrane region" description="Helical" evidence="16">
    <location>
        <begin position="149"/>
        <end position="168"/>
    </location>
</feature>
<dbReference type="Gene3D" id="1.20.1560.10">
    <property type="entry name" value="ABC transporter type 1, transmembrane domain"/>
    <property type="match status" value="2"/>
</dbReference>
<dbReference type="CDD" id="cd18603">
    <property type="entry name" value="ABC_6TM_MRP1_2_3_6_D2_like"/>
    <property type="match status" value="1"/>
</dbReference>
<comment type="subcellular location">
    <subcellularLocation>
        <location evidence="2">Cell membrane</location>
        <topology evidence="2">Multi-pass membrane protein</topology>
    </subcellularLocation>
    <subcellularLocation>
        <location evidence="1">Vacuole membrane</location>
        <topology evidence="1">Multi-pass membrane protein</topology>
    </subcellularLocation>
</comment>
<dbReference type="GO" id="GO:0005886">
    <property type="term" value="C:plasma membrane"/>
    <property type="evidence" value="ECO:0007669"/>
    <property type="project" value="UniProtKB-SubCell"/>
</dbReference>
<feature type="transmembrane region" description="Helical" evidence="16">
    <location>
        <begin position="370"/>
        <end position="390"/>
    </location>
</feature>
<proteinExistence type="inferred from homology"/>
<dbReference type="InterPro" id="IPR011527">
    <property type="entry name" value="ABC1_TM_dom"/>
</dbReference>
<evidence type="ECO:0000256" key="13">
    <source>
        <dbReference type="ARBA" id="ARBA00023136"/>
    </source>
</evidence>
<organism evidence="19 20">
    <name type="scientific">Lymnaea stagnalis</name>
    <name type="common">Great pond snail</name>
    <name type="synonym">Helix stagnalis</name>
    <dbReference type="NCBI Taxonomy" id="6523"/>
    <lineage>
        <taxon>Eukaryota</taxon>
        <taxon>Metazoa</taxon>
        <taxon>Spiralia</taxon>
        <taxon>Lophotrochozoa</taxon>
        <taxon>Mollusca</taxon>
        <taxon>Gastropoda</taxon>
        <taxon>Heterobranchia</taxon>
        <taxon>Euthyneura</taxon>
        <taxon>Panpulmonata</taxon>
        <taxon>Hygrophila</taxon>
        <taxon>Lymnaeoidea</taxon>
        <taxon>Lymnaeidae</taxon>
        <taxon>Lymnaea</taxon>
    </lineage>
</organism>
<dbReference type="PROSITE" id="PS50929">
    <property type="entry name" value="ABC_TM1F"/>
    <property type="match status" value="2"/>
</dbReference>
<feature type="transmembrane region" description="Helical" evidence="16">
    <location>
        <begin position="118"/>
        <end position="137"/>
    </location>
</feature>
<keyword evidence="9" id="KW-0547">Nucleotide-binding</keyword>
<dbReference type="InterPro" id="IPR056227">
    <property type="entry name" value="TMD0_ABC"/>
</dbReference>
<comment type="caution">
    <text evidence="19">The sequence shown here is derived from an EMBL/GenBank/DDBJ whole genome shotgun (WGS) entry which is preliminary data.</text>
</comment>
<dbReference type="InterPro" id="IPR003439">
    <property type="entry name" value="ABC_transporter-like_ATP-bd"/>
</dbReference>
<dbReference type="SMART" id="SM00382">
    <property type="entry name" value="AAA"/>
    <property type="match status" value="2"/>
</dbReference>
<feature type="domain" description="ABC transmembrane type-1" evidence="18">
    <location>
        <begin position="335"/>
        <end position="617"/>
    </location>
</feature>
<dbReference type="PROSITE" id="PS50893">
    <property type="entry name" value="ABC_TRANSPORTER_2"/>
    <property type="match status" value="2"/>
</dbReference>
<sequence length="1548" mass="174653">MEMNNSIPLSSPYDKLKGFCDDTIWDLQLTWYNSWPQFTECFQHTVLVWVPCGWLWLSAPIYMWYLASLPTHHTGKNFTKLFTIKLSCLCLLILISVLNIPHIIERKGVGENLLKADVFEPVVVSTTLVLALIFLTLEKRKGFVTSGVLFIFWLLLIISNIVNFYSLIKLEVYLKDEYLFAMFYLQFLFYLVEFLLHCFVEDIEVPYKTTKKPSPELSASIPSRLSFFWLDRLMRQGYKSPLTEDALPDLHPRDKCKTVVPRFFKYWKPAVTLTKLKAKKISKSSHVDLLATEETPLTLEASTTSYTDCVTRSKKKFNGPSLVFILIKTFWRDYLLSLVWKFFDDFLLLTSPLILGQLIEYVQQQTSEKWHGYVLAVALFCSSCLHSLFFHQLFHRSTSLGLRVRAAIISGVFRKALTMDSMARKDSTTGEVVNLMSVDASRFESVMSYLWTVWSSPLQIIVSLYLLYDMIGVSIFAGVAFLIAIITANFLVSSKLGSLQTELMTFKDERMKVMNELLSGIKIVKLFAWELSFEHRILEIRNKELLKLRQSALIGSVLSLSWSVAPFVVSLLSFMTYVFISEDHYLDPKTAFVAIALFDILRFAINMAPMIVTDLIKTSISARRIESFLYHDDLDPNNVCYKDASDHAISIKNGVFRWTPDLPSTLKNINITIDDGNLVAVVGTVGSGKSSLISAILGEMEKMEGMITIKGSLAYVSQQAWIQNDTLRNNILFGKPLNEDLYNRCLDGCALRHDLDILPAGDLTEIGERGINLSGGQKQRVALARAIYAQADIYLLDDPLSAVDSHVGKHIFDHVISANGLLGGKVRVLVTHGIQYLPFTDHIIVLTNGEISEAGQYNNLLSHKGPFAKLITTYLVKLLSEDKSELFSKSAEETKLLTNLFLSESEDDDYNSSAAPELLRQLSATVVTENKESLVEEKLDPQQISHQNLEANLIEEEIVATGTVKLSVFKQYGKSLGLGYMLIILVLYSVFTAAYMGASVFLSIWTDDGQLANLTAWPRNSTERMDQNSFYIGIYGALGIVQTVLLLAFTLVLNLRSIHASRKLHSSMLDQVLRAPMSFFDTTPVGRIINRFSKDLDDVDEEIPLTLHMWLECVFHVLATIIIVSYSTPLFMAFILPVGVLYFFIQRYYIVTSRQLKRLGAKTTSPIFNHFSETLAGASVIRAFGAEKRFVMECDSKVDLNQICKFFNYTCNRWLGNRTELVGNLIVLTATLIAVSSTDSISAGIMGLSISYALQITESLNWMVRLTSDMETQVVSLERIVEYTEIETEAAWDNFMYRSPMGWPQDGHVKIEDLSVCYRDGLELVLKSISFEVNPGEKVGIVGRTGAGKSSLVLALFRLVEPVGGRILIDDVDISKLGLHDLRSKVTIIPQDPVIFAGTLRNNLDPFNEYLDEALWTSLEHAHLKSFVESLPDLLYHQCGEGGENLSVGQKQLLCLSRALLRKTKILILDEATAAVDMETDELIQRTIREEFSNCTILTIAHRLNTVMDYDRILVLERGELVEYDKPGQLLQNSGSLFYSMVQAAELL</sequence>
<evidence type="ECO:0000256" key="6">
    <source>
        <dbReference type="ARBA" id="ARBA00022554"/>
    </source>
</evidence>
<feature type="transmembrane region" description="Helical" evidence="16">
    <location>
        <begin position="592"/>
        <end position="616"/>
    </location>
</feature>
<feature type="transmembrane region" description="Helical" evidence="16">
    <location>
        <begin position="980"/>
        <end position="1005"/>
    </location>
</feature>
<dbReference type="InterPro" id="IPR003593">
    <property type="entry name" value="AAA+_ATPase"/>
</dbReference>
<dbReference type="PANTHER" id="PTHR24223">
    <property type="entry name" value="ATP-BINDING CASSETTE SUB-FAMILY C"/>
    <property type="match status" value="1"/>
</dbReference>
<dbReference type="FunFam" id="3.40.50.300:FF:000293">
    <property type="entry name" value="ATP binding cassette subfamily C member 1"/>
    <property type="match status" value="1"/>
</dbReference>
<feature type="transmembrane region" description="Helical" evidence="16">
    <location>
        <begin position="1130"/>
        <end position="1150"/>
    </location>
</feature>
<dbReference type="SUPFAM" id="SSF90123">
    <property type="entry name" value="ABC transporter transmembrane region"/>
    <property type="match status" value="2"/>
</dbReference>
<feature type="transmembrane region" description="Helical" evidence="16">
    <location>
        <begin position="46"/>
        <end position="66"/>
    </location>
</feature>
<feature type="transmembrane region" description="Helical" evidence="16">
    <location>
        <begin position="473"/>
        <end position="492"/>
    </location>
</feature>
<keyword evidence="5" id="KW-1003">Cell membrane</keyword>
<keyword evidence="12 16" id="KW-1133">Transmembrane helix</keyword>
<evidence type="ECO:0000256" key="2">
    <source>
        <dbReference type="ARBA" id="ARBA00004651"/>
    </source>
</evidence>
<dbReference type="InterPro" id="IPR036640">
    <property type="entry name" value="ABC1_TM_sf"/>
</dbReference>
<dbReference type="GO" id="GO:0016887">
    <property type="term" value="F:ATP hydrolysis activity"/>
    <property type="evidence" value="ECO:0007669"/>
    <property type="project" value="InterPro"/>
</dbReference>
<comment type="similarity">
    <text evidence="3">Belongs to the ABC transporter superfamily. ABCC family. Conjugate transporter (TC 3.A.1.208) subfamily.</text>
</comment>
<dbReference type="Pfam" id="PF24357">
    <property type="entry name" value="TMD0_ABC"/>
    <property type="match status" value="1"/>
</dbReference>
<feature type="transmembrane region" description="Helical" evidence="16">
    <location>
        <begin position="1030"/>
        <end position="1053"/>
    </location>
</feature>
<keyword evidence="10" id="KW-0067">ATP-binding</keyword>
<evidence type="ECO:0000256" key="5">
    <source>
        <dbReference type="ARBA" id="ARBA00022475"/>
    </source>
</evidence>
<keyword evidence="20" id="KW-1185">Reference proteome</keyword>
<dbReference type="InterPro" id="IPR027417">
    <property type="entry name" value="P-loop_NTPase"/>
</dbReference>
<dbReference type="NCBIfam" id="TIGR00957">
    <property type="entry name" value="MRP_assoc_pro"/>
    <property type="match status" value="1"/>
</dbReference>
<keyword evidence="7 16" id="KW-0812">Transmembrane</keyword>
<evidence type="ECO:0000259" key="17">
    <source>
        <dbReference type="PROSITE" id="PS50893"/>
    </source>
</evidence>
<dbReference type="CDD" id="cd18595">
    <property type="entry name" value="ABC_6TM_MRP1_2_3_6_D1_like"/>
    <property type="match status" value="1"/>
</dbReference>
<dbReference type="GO" id="GO:0015431">
    <property type="term" value="F:ABC-type glutathione S-conjugate transporter activity"/>
    <property type="evidence" value="ECO:0007669"/>
    <property type="project" value="UniProtKB-EC"/>
</dbReference>
<dbReference type="SUPFAM" id="SSF52540">
    <property type="entry name" value="P-loop containing nucleoside triphosphate hydrolases"/>
    <property type="match status" value="2"/>
</dbReference>
<dbReference type="FunFam" id="1.20.1560.10:FF:000001">
    <property type="entry name" value="ATP-binding cassette subfamily C member 1"/>
    <property type="match status" value="1"/>
</dbReference>
<evidence type="ECO:0000256" key="15">
    <source>
        <dbReference type="ARBA" id="ARBA00047523"/>
    </source>
</evidence>
<feature type="transmembrane region" description="Helical" evidence="16">
    <location>
        <begin position="78"/>
        <end position="98"/>
    </location>
</feature>
<accession>A0AAV2HH02</accession>
<comment type="catalytic activity">
    <reaction evidence="15">
        <text>leukotriene C4(in) + ATP + H2O = leukotriene C4(out) + ADP + phosphate + H(+)</text>
        <dbReference type="Rhea" id="RHEA:38963"/>
        <dbReference type="ChEBI" id="CHEBI:15377"/>
        <dbReference type="ChEBI" id="CHEBI:15378"/>
        <dbReference type="ChEBI" id="CHEBI:30616"/>
        <dbReference type="ChEBI" id="CHEBI:43474"/>
        <dbReference type="ChEBI" id="CHEBI:57973"/>
        <dbReference type="ChEBI" id="CHEBI:456216"/>
    </reaction>
    <physiologicalReaction direction="left-to-right" evidence="15">
        <dbReference type="Rhea" id="RHEA:38964"/>
    </physiologicalReaction>
</comment>
<dbReference type="CDD" id="cd03244">
    <property type="entry name" value="ABCC_MRP_domain2"/>
    <property type="match status" value="1"/>
</dbReference>
<evidence type="ECO:0000256" key="16">
    <source>
        <dbReference type="SAM" id="Phobius"/>
    </source>
</evidence>
<dbReference type="EMBL" id="CAXITT010000125">
    <property type="protein sequence ID" value="CAL1532770.1"/>
    <property type="molecule type" value="Genomic_DNA"/>
</dbReference>
<feature type="domain" description="ABC transmembrane type-1" evidence="18">
    <location>
        <begin position="982"/>
        <end position="1272"/>
    </location>
</feature>
<evidence type="ECO:0000256" key="7">
    <source>
        <dbReference type="ARBA" id="ARBA00022692"/>
    </source>
</evidence>
<gene>
    <name evidence="19" type="ORF">GSLYS_00006788001</name>
</gene>
<keyword evidence="11" id="KW-1278">Translocase</keyword>
<evidence type="ECO:0000259" key="18">
    <source>
        <dbReference type="PROSITE" id="PS50929"/>
    </source>
</evidence>
<name>A0AAV2HH02_LYMST</name>
<keyword evidence="13 16" id="KW-0472">Membrane</keyword>
<dbReference type="PROSITE" id="PS00211">
    <property type="entry name" value="ABC_TRANSPORTER_1"/>
    <property type="match status" value="2"/>
</dbReference>
<dbReference type="PANTHER" id="PTHR24223:SF443">
    <property type="entry name" value="MULTIDRUG-RESISTANCE LIKE PROTEIN 1, ISOFORM I"/>
    <property type="match status" value="1"/>
</dbReference>
<evidence type="ECO:0000256" key="10">
    <source>
        <dbReference type="ARBA" id="ARBA00022840"/>
    </source>
</evidence>
<dbReference type="Proteomes" id="UP001497497">
    <property type="component" value="Unassembled WGS sequence"/>
</dbReference>
<evidence type="ECO:0000256" key="3">
    <source>
        <dbReference type="ARBA" id="ARBA00009726"/>
    </source>
</evidence>
<feature type="transmembrane region" description="Helical" evidence="16">
    <location>
        <begin position="180"/>
        <end position="200"/>
    </location>
</feature>
<feature type="transmembrane region" description="Helical" evidence="16">
    <location>
        <begin position="552"/>
        <end position="580"/>
    </location>
</feature>
<feature type="domain" description="ABC transporter" evidence="17">
    <location>
        <begin position="1309"/>
        <end position="1543"/>
    </location>
</feature>
<feature type="domain" description="ABC transporter" evidence="17">
    <location>
        <begin position="649"/>
        <end position="873"/>
    </location>
</feature>
<keyword evidence="6" id="KW-0926">Vacuole</keyword>
<evidence type="ECO:0000256" key="11">
    <source>
        <dbReference type="ARBA" id="ARBA00022967"/>
    </source>
</evidence>
<dbReference type="InterPro" id="IPR050173">
    <property type="entry name" value="ABC_transporter_C-like"/>
</dbReference>
<dbReference type="Pfam" id="PF00664">
    <property type="entry name" value="ABC_membrane"/>
    <property type="match status" value="2"/>
</dbReference>
<evidence type="ECO:0000256" key="4">
    <source>
        <dbReference type="ARBA" id="ARBA00022448"/>
    </source>
</evidence>
<keyword evidence="4" id="KW-0813">Transport</keyword>
<evidence type="ECO:0000256" key="1">
    <source>
        <dbReference type="ARBA" id="ARBA00004128"/>
    </source>
</evidence>
<dbReference type="GO" id="GO:0005774">
    <property type="term" value="C:vacuolar membrane"/>
    <property type="evidence" value="ECO:0007669"/>
    <property type="project" value="UniProtKB-SubCell"/>
</dbReference>
<dbReference type="InterPro" id="IPR017871">
    <property type="entry name" value="ABC_transporter-like_CS"/>
</dbReference>
<keyword evidence="8" id="KW-0677">Repeat</keyword>
<evidence type="ECO:0000256" key="9">
    <source>
        <dbReference type="ARBA" id="ARBA00022741"/>
    </source>
</evidence>
<protein>
    <recommendedName>
        <fullName evidence="14">ABC-type glutathione-S-conjugate transporter</fullName>
        <ecNumber evidence="14">7.6.2.3</ecNumber>
    </recommendedName>
</protein>
<dbReference type="InterPro" id="IPR005292">
    <property type="entry name" value="MRP"/>
</dbReference>
<reference evidence="19 20" key="1">
    <citation type="submission" date="2024-04" db="EMBL/GenBank/DDBJ databases">
        <authorList>
            <consortium name="Genoscope - CEA"/>
            <person name="William W."/>
        </authorList>
    </citation>
    <scope>NUCLEOTIDE SEQUENCE [LARGE SCALE GENOMIC DNA]</scope>
</reference>
<dbReference type="Pfam" id="PF00005">
    <property type="entry name" value="ABC_tran"/>
    <property type="match status" value="2"/>
</dbReference>
<dbReference type="GO" id="GO:0005524">
    <property type="term" value="F:ATP binding"/>
    <property type="evidence" value="ECO:0007669"/>
    <property type="project" value="UniProtKB-KW"/>
</dbReference>
<dbReference type="Gene3D" id="3.40.50.300">
    <property type="entry name" value="P-loop containing nucleotide triphosphate hydrolases"/>
    <property type="match status" value="2"/>
</dbReference>
<dbReference type="FunFam" id="1.20.1560.10:FF:000020">
    <property type="entry name" value="ABC metal ion transporter"/>
    <property type="match status" value="1"/>
</dbReference>
<evidence type="ECO:0000256" key="8">
    <source>
        <dbReference type="ARBA" id="ARBA00022737"/>
    </source>
</evidence>
<dbReference type="FunFam" id="3.40.50.300:FF:000074">
    <property type="entry name" value="Multidrug resistance-associated protein 5 isoform 1"/>
    <property type="match status" value="1"/>
</dbReference>
<evidence type="ECO:0000313" key="19">
    <source>
        <dbReference type="EMBL" id="CAL1532770.1"/>
    </source>
</evidence>
<dbReference type="EC" id="7.6.2.3" evidence="14"/>
<evidence type="ECO:0000313" key="20">
    <source>
        <dbReference type="Proteomes" id="UP001497497"/>
    </source>
</evidence>
<dbReference type="GO" id="GO:0000323">
    <property type="term" value="C:lytic vacuole"/>
    <property type="evidence" value="ECO:0007669"/>
    <property type="project" value="UniProtKB-ARBA"/>
</dbReference>
<dbReference type="CDD" id="cd03250">
    <property type="entry name" value="ABCC_MRP_domain1"/>
    <property type="match status" value="1"/>
</dbReference>
<evidence type="ECO:0000256" key="14">
    <source>
        <dbReference type="ARBA" id="ARBA00024220"/>
    </source>
</evidence>